<protein>
    <submittedName>
        <fullName evidence="2">Uncharacterized protein</fullName>
    </submittedName>
</protein>
<evidence type="ECO:0000313" key="2">
    <source>
        <dbReference type="EMBL" id="KAK2032225.1"/>
    </source>
</evidence>
<dbReference type="Proteomes" id="UP001232148">
    <property type="component" value="Unassembled WGS sequence"/>
</dbReference>
<dbReference type="EMBL" id="MU842833">
    <property type="protein sequence ID" value="KAK2032225.1"/>
    <property type="molecule type" value="Genomic_DNA"/>
</dbReference>
<keyword evidence="3" id="KW-1185">Reference proteome</keyword>
<evidence type="ECO:0000256" key="1">
    <source>
        <dbReference type="SAM" id="MobiDB-lite"/>
    </source>
</evidence>
<dbReference type="AlphaFoldDB" id="A0AAD9HN94"/>
<gene>
    <name evidence="2" type="ORF">LX32DRAFT_220273</name>
</gene>
<comment type="caution">
    <text evidence="2">The sequence shown here is derived from an EMBL/GenBank/DDBJ whole genome shotgun (WGS) entry which is preliminary data.</text>
</comment>
<accession>A0AAD9HN94</accession>
<feature type="region of interest" description="Disordered" evidence="1">
    <location>
        <begin position="1"/>
        <end position="20"/>
    </location>
</feature>
<evidence type="ECO:0000313" key="3">
    <source>
        <dbReference type="Proteomes" id="UP001232148"/>
    </source>
</evidence>
<name>A0AAD9HN94_9PEZI</name>
<proteinExistence type="predicted"/>
<organism evidence="2 3">
    <name type="scientific">Colletotrichum zoysiae</name>
    <dbReference type="NCBI Taxonomy" id="1216348"/>
    <lineage>
        <taxon>Eukaryota</taxon>
        <taxon>Fungi</taxon>
        <taxon>Dikarya</taxon>
        <taxon>Ascomycota</taxon>
        <taxon>Pezizomycotina</taxon>
        <taxon>Sordariomycetes</taxon>
        <taxon>Hypocreomycetidae</taxon>
        <taxon>Glomerellales</taxon>
        <taxon>Glomerellaceae</taxon>
        <taxon>Colletotrichum</taxon>
        <taxon>Colletotrichum graminicola species complex</taxon>
    </lineage>
</organism>
<feature type="region of interest" description="Disordered" evidence="1">
    <location>
        <begin position="158"/>
        <end position="182"/>
    </location>
</feature>
<sequence>MKCSETTLRGGKAPHAVAPGCSNTRTRPSWLAGRPVVGVCQSKPPWSDQARKVTLTRGGGQIDGDLPLFGLDVVSFPPGIITRRIGKADGGAGRRSETKKKKVSSQITLFIIVRPPLCKEPRKVCSIFRIDFEFFLPPGKSQTGGRRTLQRMISSAFPSCRRRRRNSVPSTTHDDDEDDDPP</sequence>
<reference evidence="2" key="1">
    <citation type="submission" date="2021-06" db="EMBL/GenBank/DDBJ databases">
        <title>Comparative genomics, transcriptomics and evolutionary studies reveal genomic signatures of adaptation to plant cell wall in hemibiotrophic fungi.</title>
        <authorList>
            <consortium name="DOE Joint Genome Institute"/>
            <person name="Baroncelli R."/>
            <person name="Diaz J.F."/>
            <person name="Benocci T."/>
            <person name="Peng M."/>
            <person name="Battaglia E."/>
            <person name="Haridas S."/>
            <person name="Andreopoulos W."/>
            <person name="Labutti K."/>
            <person name="Pangilinan J."/>
            <person name="Floch G.L."/>
            <person name="Makela M.R."/>
            <person name="Henrissat B."/>
            <person name="Grigoriev I.V."/>
            <person name="Crouch J.A."/>
            <person name="De Vries R.P."/>
            <person name="Sukno S.A."/>
            <person name="Thon M.R."/>
        </authorList>
    </citation>
    <scope>NUCLEOTIDE SEQUENCE</scope>
    <source>
        <strain evidence="2">MAFF235873</strain>
    </source>
</reference>